<dbReference type="AlphaFoldDB" id="A0A381ZM00"/>
<proteinExistence type="predicted"/>
<organism evidence="2">
    <name type="scientific">marine metagenome</name>
    <dbReference type="NCBI Taxonomy" id="408172"/>
    <lineage>
        <taxon>unclassified sequences</taxon>
        <taxon>metagenomes</taxon>
        <taxon>ecological metagenomes</taxon>
    </lineage>
</organism>
<protein>
    <submittedName>
        <fullName evidence="2">Uncharacterized protein</fullName>
    </submittedName>
</protein>
<reference evidence="2" key="1">
    <citation type="submission" date="2018-05" db="EMBL/GenBank/DDBJ databases">
        <authorList>
            <person name="Lanie J.A."/>
            <person name="Ng W.-L."/>
            <person name="Kazmierczak K.M."/>
            <person name="Andrzejewski T.M."/>
            <person name="Davidsen T.M."/>
            <person name="Wayne K.J."/>
            <person name="Tettelin H."/>
            <person name="Glass J.I."/>
            <person name="Rusch D."/>
            <person name="Podicherti R."/>
            <person name="Tsui H.-C.T."/>
            <person name="Winkler M.E."/>
        </authorList>
    </citation>
    <scope>NUCLEOTIDE SEQUENCE</scope>
</reference>
<gene>
    <name evidence="2" type="ORF">METZ01_LOCUS142855</name>
</gene>
<evidence type="ECO:0000256" key="1">
    <source>
        <dbReference type="SAM" id="MobiDB-lite"/>
    </source>
</evidence>
<feature type="non-terminal residue" evidence="2">
    <location>
        <position position="61"/>
    </location>
</feature>
<accession>A0A381ZM00</accession>
<dbReference type="EMBL" id="UINC01021760">
    <property type="protein sequence ID" value="SVA90001.1"/>
    <property type="molecule type" value="Genomic_DNA"/>
</dbReference>
<evidence type="ECO:0000313" key="2">
    <source>
        <dbReference type="EMBL" id="SVA90001.1"/>
    </source>
</evidence>
<name>A0A381ZM00_9ZZZZ</name>
<sequence>MGGPSASNADHVRLDPLCLNKVPSDSKNKDAHKRHFQHANSSTDYESMVVSHHLASSEQNG</sequence>
<feature type="region of interest" description="Disordered" evidence="1">
    <location>
        <begin position="19"/>
        <end position="61"/>
    </location>
</feature>